<gene>
    <name evidence="2" type="ORF">JG688_00004467</name>
</gene>
<evidence type="ECO:0000313" key="2">
    <source>
        <dbReference type="EMBL" id="KAG6971354.1"/>
    </source>
</evidence>
<dbReference type="AlphaFoldDB" id="A0A8J5IPV2"/>
<name>A0A8J5IPV2_9STRA</name>
<sequence length="80" mass="8735">MTLFAADCLFSAAILRQLACPRQQETRWKQSKQRSKGTIAVIVLAMVSHRNQKCLDLGGRAGTTTARTTPLVLLAFCLTG</sequence>
<comment type="caution">
    <text evidence="2">The sequence shown here is derived from an EMBL/GenBank/DDBJ whole genome shotgun (WGS) entry which is preliminary data.</text>
</comment>
<evidence type="ECO:0000256" key="1">
    <source>
        <dbReference type="SAM" id="SignalP"/>
    </source>
</evidence>
<reference evidence="2" key="1">
    <citation type="submission" date="2021-01" db="EMBL/GenBank/DDBJ databases">
        <title>Phytophthora aleatoria, a newly-described species from Pinus radiata is distinct from Phytophthora cactorum isolates based on comparative genomics.</title>
        <authorList>
            <person name="Mcdougal R."/>
            <person name="Panda P."/>
            <person name="Williams N."/>
            <person name="Studholme D.J."/>
        </authorList>
    </citation>
    <scope>NUCLEOTIDE SEQUENCE</scope>
    <source>
        <strain evidence="2">NZFS 4037</strain>
    </source>
</reference>
<evidence type="ECO:0000313" key="3">
    <source>
        <dbReference type="Proteomes" id="UP000709295"/>
    </source>
</evidence>
<keyword evidence="1" id="KW-0732">Signal</keyword>
<keyword evidence="3" id="KW-1185">Reference proteome</keyword>
<organism evidence="2 3">
    <name type="scientific">Phytophthora aleatoria</name>
    <dbReference type="NCBI Taxonomy" id="2496075"/>
    <lineage>
        <taxon>Eukaryota</taxon>
        <taxon>Sar</taxon>
        <taxon>Stramenopiles</taxon>
        <taxon>Oomycota</taxon>
        <taxon>Peronosporomycetes</taxon>
        <taxon>Peronosporales</taxon>
        <taxon>Peronosporaceae</taxon>
        <taxon>Phytophthora</taxon>
    </lineage>
</organism>
<accession>A0A8J5IPV2</accession>
<feature type="chain" id="PRO_5035219185" description="Secreted protein" evidence="1">
    <location>
        <begin position="20"/>
        <end position="80"/>
    </location>
</feature>
<dbReference type="Proteomes" id="UP000709295">
    <property type="component" value="Unassembled WGS sequence"/>
</dbReference>
<protein>
    <recommendedName>
        <fullName evidence="4">Secreted protein</fullName>
    </recommendedName>
</protein>
<dbReference type="EMBL" id="JAENGY010000159">
    <property type="protein sequence ID" value="KAG6971354.1"/>
    <property type="molecule type" value="Genomic_DNA"/>
</dbReference>
<proteinExistence type="predicted"/>
<evidence type="ECO:0008006" key="4">
    <source>
        <dbReference type="Google" id="ProtNLM"/>
    </source>
</evidence>
<feature type="signal peptide" evidence="1">
    <location>
        <begin position="1"/>
        <end position="19"/>
    </location>
</feature>